<feature type="transmembrane region" description="Helical" evidence="12">
    <location>
        <begin position="318"/>
        <end position="342"/>
    </location>
</feature>
<keyword evidence="10 12" id="KW-0472">Membrane</keyword>
<keyword evidence="8 12" id="KW-1133">Transmembrane helix</keyword>
<comment type="subcellular location">
    <subcellularLocation>
        <location evidence="1">Cell junction</location>
        <location evidence="1">Gap junction</location>
    </subcellularLocation>
    <subcellularLocation>
        <location evidence="2 12">Cell membrane</location>
        <topology evidence="2 12">Multi-pass membrane protein</topology>
    </subcellularLocation>
</comment>
<reference evidence="14 15" key="1">
    <citation type="submission" date="2024-08" db="EMBL/GenBank/DDBJ databases">
        <authorList>
            <person name="Cucini C."/>
            <person name="Frati F."/>
        </authorList>
    </citation>
    <scope>NUCLEOTIDE SEQUENCE [LARGE SCALE GENOMIC DNA]</scope>
</reference>
<evidence type="ECO:0000256" key="6">
    <source>
        <dbReference type="ARBA" id="ARBA00022868"/>
    </source>
</evidence>
<keyword evidence="15" id="KW-1185">Reference proteome</keyword>
<evidence type="ECO:0000256" key="5">
    <source>
        <dbReference type="ARBA" id="ARBA00022692"/>
    </source>
</evidence>
<evidence type="ECO:0000256" key="12">
    <source>
        <dbReference type="RuleBase" id="RU010713"/>
    </source>
</evidence>
<gene>
    <name evidence="12" type="primary">inx</name>
    <name evidence="14" type="ORF">ODALV1_LOCUS17963</name>
</gene>
<protein>
    <recommendedName>
        <fullName evidence="12">Innexin</fullName>
    </recommendedName>
</protein>
<evidence type="ECO:0000256" key="8">
    <source>
        <dbReference type="ARBA" id="ARBA00022989"/>
    </source>
</evidence>
<dbReference type="PROSITE" id="PS51013">
    <property type="entry name" value="PANNEXIN"/>
    <property type="match status" value="1"/>
</dbReference>
<dbReference type="InterPro" id="IPR000990">
    <property type="entry name" value="Innexin"/>
</dbReference>
<evidence type="ECO:0000256" key="11">
    <source>
        <dbReference type="ARBA" id="ARBA00023303"/>
    </source>
</evidence>
<keyword evidence="4" id="KW-1003">Cell membrane</keyword>
<sequence>MAAVVEFRDVASHLKSVFPQRGKEIETTNAIFRIFTKFTPTILLLTAGLIFFQRLTEDHINCHTSQDEDENVRSSAVNQYCFITGTYTIASYPPSTGKPGRSLPYPGVGPYIPPSSRGSGSQVKYHLYYQWVPFVLAIQAIFFLLPNLVWNLLEKKKLESYCGDALRKSFIVSHNQAQTEQNEEESSKDFFQITPDDYFIRNLKHHKIFSFGFAFCETLNFIFLILSIALADALLAGDFGSLGTDWMSYISTPRNETLMAPSLRRYTDLDQISPFDRIFPKMSKCEFKRFGPGGGIINHDILCVMTLNVIHEKVFLLFWFWFFLLMPIQALVLVYRLLLLCLRSLRCRLILRKLEQAFFRYEGKDLDTEGKQKEFYLFSKKAKRYVGKLEYSDWFMLRRIASNMDRGHATRFLQNVVERLYKLDFEHRNNFNNELSDADGNPVSNFQRQRNMSHGSLYANLNRSLVQIQEEEGLVGNTDEPSNSRGTRNRQRQQHNVDMPDGMSTNGDAS</sequence>
<dbReference type="EMBL" id="CAXLJM020000057">
    <property type="protein sequence ID" value="CAL8118058.1"/>
    <property type="molecule type" value="Genomic_DNA"/>
</dbReference>
<feature type="region of interest" description="Disordered" evidence="13">
    <location>
        <begin position="473"/>
        <end position="510"/>
    </location>
</feature>
<evidence type="ECO:0000313" key="14">
    <source>
        <dbReference type="EMBL" id="CAL8118058.1"/>
    </source>
</evidence>
<organism evidence="14 15">
    <name type="scientific">Orchesella dallaii</name>
    <dbReference type="NCBI Taxonomy" id="48710"/>
    <lineage>
        <taxon>Eukaryota</taxon>
        <taxon>Metazoa</taxon>
        <taxon>Ecdysozoa</taxon>
        <taxon>Arthropoda</taxon>
        <taxon>Hexapoda</taxon>
        <taxon>Collembola</taxon>
        <taxon>Entomobryomorpha</taxon>
        <taxon>Entomobryoidea</taxon>
        <taxon>Orchesellidae</taxon>
        <taxon>Orchesellinae</taxon>
        <taxon>Orchesella</taxon>
    </lineage>
</organism>
<keyword evidence="9 12" id="KW-0406">Ion transport</keyword>
<accession>A0ABP1R2Z9</accession>
<evidence type="ECO:0000256" key="2">
    <source>
        <dbReference type="ARBA" id="ARBA00004651"/>
    </source>
</evidence>
<dbReference type="PANTHER" id="PTHR11893">
    <property type="entry name" value="INNEXIN"/>
    <property type="match status" value="1"/>
</dbReference>
<feature type="transmembrane region" description="Helical" evidence="12">
    <location>
        <begin position="128"/>
        <end position="150"/>
    </location>
</feature>
<dbReference type="PANTHER" id="PTHR11893:SF38">
    <property type="entry name" value="INNEXIN INX7"/>
    <property type="match status" value="1"/>
</dbReference>
<keyword evidence="11 12" id="KW-0407">Ion channel</keyword>
<evidence type="ECO:0000256" key="3">
    <source>
        <dbReference type="ARBA" id="ARBA00022448"/>
    </source>
</evidence>
<keyword evidence="5 12" id="KW-0812">Transmembrane</keyword>
<feature type="transmembrane region" description="Helical" evidence="12">
    <location>
        <begin position="30"/>
        <end position="52"/>
    </location>
</feature>
<keyword evidence="6" id="KW-0303">Gap junction</keyword>
<evidence type="ECO:0000256" key="7">
    <source>
        <dbReference type="ARBA" id="ARBA00022949"/>
    </source>
</evidence>
<proteinExistence type="inferred from homology"/>
<keyword evidence="3 12" id="KW-0813">Transport</keyword>
<evidence type="ECO:0000256" key="9">
    <source>
        <dbReference type="ARBA" id="ARBA00023065"/>
    </source>
</evidence>
<evidence type="ECO:0000256" key="4">
    <source>
        <dbReference type="ARBA" id="ARBA00022475"/>
    </source>
</evidence>
<dbReference type="Proteomes" id="UP001642540">
    <property type="component" value="Unassembled WGS sequence"/>
</dbReference>
<dbReference type="PRINTS" id="PR01262">
    <property type="entry name" value="INNEXIN"/>
</dbReference>
<evidence type="ECO:0000256" key="1">
    <source>
        <dbReference type="ARBA" id="ARBA00004610"/>
    </source>
</evidence>
<evidence type="ECO:0000256" key="13">
    <source>
        <dbReference type="SAM" id="MobiDB-lite"/>
    </source>
</evidence>
<evidence type="ECO:0000256" key="10">
    <source>
        <dbReference type="ARBA" id="ARBA00023136"/>
    </source>
</evidence>
<name>A0ABP1R2Z9_9HEXA</name>
<comment type="similarity">
    <text evidence="12">Belongs to the pannexin family.</text>
</comment>
<dbReference type="Pfam" id="PF00876">
    <property type="entry name" value="Innexin"/>
    <property type="match status" value="1"/>
</dbReference>
<comment type="caution">
    <text evidence="14">The sequence shown here is derived from an EMBL/GenBank/DDBJ whole genome shotgun (WGS) entry which is preliminary data.</text>
</comment>
<keyword evidence="7" id="KW-0965">Cell junction</keyword>
<evidence type="ECO:0000313" key="15">
    <source>
        <dbReference type="Proteomes" id="UP001642540"/>
    </source>
</evidence>
<comment type="function">
    <text evidence="12">Structural component of the gap junctions.</text>
</comment>
<feature type="transmembrane region" description="Helical" evidence="12">
    <location>
        <begin position="208"/>
        <end position="231"/>
    </location>
</feature>